<evidence type="ECO:0000313" key="4">
    <source>
        <dbReference type="EMBL" id="ABK23909.1"/>
    </source>
</evidence>
<dbReference type="InterPro" id="IPR001907">
    <property type="entry name" value="ClpP"/>
</dbReference>
<dbReference type="InterPro" id="IPR029045">
    <property type="entry name" value="ClpP/crotonase-like_dom_sf"/>
</dbReference>
<dbReference type="FunFam" id="3.90.226.10:FF:000050">
    <property type="entry name" value="ATP-dependent Clp protease proteolytic subunit"/>
    <property type="match status" value="1"/>
</dbReference>
<dbReference type="GO" id="GO:0009536">
    <property type="term" value="C:plastid"/>
    <property type="evidence" value="ECO:0007669"/>
    <property type="project" value="UniProtKB-ARBA"/>
</dbReference>
<dbReference type="GO" id="GO:0006515">
    <property type="term" value="P:protein quality control for misfolded or incompletely synthesized proteins"/>
    <property type="evidence" value="ECO:0007669"/>
    <property type="project" value="TreeGrafter"/>
</dbReference>
<dbReference type="GO" id="GO:0004176">
    <property type="term" value="F:ATP-dependent peptidase activity"/>
    <property type="evidence" value="ECO:0007669"/>
    <property type="project" value="InterPro"/>
</dbReference>
<dbReference type="GO" id="GO:0009368">
    <property type="term" value="C:endopeptidase Clp complex"/>
    <property type="evidence" value="ECO:0007669"/>
    <property type="project" value="TreeGrafter"/>
</dbReference>
<dbReference type="InterPro" id="IPR023562">
    <property type="entry name" value="ClpP/TepA"/>
</dbReference>
<comment type="similarity">
    <text evidence="1 2">Belongs to the peptidase S14 family.</text>
</comment>
<dbReference type="SUPFAM" id="SSF52096">
    <property type="entry name" value="ClpP/crotonase"/>
    <property type="match status" value="1"/>
</dbReference>
<feature type="region of interest" description="Disordered" evidence="3">
    <location>
        <begin position="1"/>
        <end position="23"/>
    </location>
</feature>
<dbReference type="GO" id="GO:0004252">
    <property type="term" value="F:serine-type endopeptidase activity"/>
    <property type="evidence" value="ECO:0007669"/>
    <property type="project" value="InterPro"/>
</dbReference>
<proteinExistence type="evidence at transcript level"/>
<dbReference type="Pfam" id="PF00574">
    <property type="entry name" value="CLP_protease"/>
    <property type="match status" value="1"/>
</dbReference>
<accession>A9NTE8</accession>
<dbReference type="MEROPS" id="S14.001"/>
<dbReference type="HAMAP" id="MF_00444">
    <property type="entry name" value="ClpP"/>
    <property type="match status" value="1"/>
</dbReference>
<sequence>MAMVSSSSFSHIPSPSARGATLPSPTRCSINAYVGLRPQCPQGLFRNERSDLSIALHEKVQQSLISRLGTKGTCRSQVTMMPIGTPRVPYRTPGEGSWQWVDIWNALYRERIIYIAQYIDEEFSNQILATMLYLDSVDSSKDITLYINGPGGDVTPCMSMYDTMQSLKSPIGTLCLGYAFNLAGFLLAAGAKGKRGASPSSRVVLQSVAGSARGQADDIENEAKELIRTRNYMFEQLARNTGQPLEKITKDLRRVMYFNAQEALEYGIIDRILRPPRIKPDASSKREAGAGIG</sequence>
<organism evidence="4">
    <name type="scientific">Picea sitchensis</name>
    <name type="common">Sitka spruce</name>
    <name type="synonym">Pinus sitchensis</name>
    <dbReference type="NCBI Taxonomy" id="3332"/>
    <lineage>
        <taxon>Eukaryota</taxon>
        <taxon>Viridiplantae</taxon>
        <taxon>Streptophyta</taxon>
        <taxon>Embryophyta</taxon>
        <taxon>Tracheophyta</taxon>
        <taxon>Spermatophyta</taxon>
        <taxon>Pinopsida</taxon>
        <taxon>Pinidae</taxon>
        <taxon>Conifers I</taxon>
        <taxon>Pinales</taxon>
        <taxon>Pinaceae</taxon>
        <taxon>Picea</taxon>
    </lineage>
</organism>
<dbReference type="CDD" id="cd07017">
    <property type="entry name" value="S14_ClpP_2"/>
    <property type="match status" value="1"/>
</dbReference>
<evidence type="ECO:0000256" key="1">
    <source>
        <dbReference type="ARBA" id="ARBA00007039"/>
    </source>
</evidence>
<evidence type="ECO:0000256" key="3">
    <source>
        <dbReference type="SAM" id="MobiDB-lite"/>
    </source>
</evidence>
<reference evidence="5" key="1">
    <citation type="submission" date="2007-06" db="EMBL/GenBank/DDBJ databases">
        <title>Full length cDNA sequences from Sitka Spruce (Picea sitchensis).</title>
        <authorList>
            <person name="Ralph S.G."/>
            <person name="Chun H.E."/>
            <person name="Liao N."/>
            <person name="Ali J."/>
            <person name="Reid K."/>
            <person name="Kolosova N."/>
            <person name="Cooper N."/>
            <person name="Cullis C."/>
            <person name="Jancsik S."/>
            <person name="Moore R."/>
            <person name="Mayo M."/>
            <person name="Wagner S."/>
            <person name="Holt R.A."/>
            <person name="Jones S.J.M."/>
            <person name="Marra M.A."/>
            <person name="Ritland C.E."/>
            <person name="Ritland K."/>
            <person name="Bohlmann J."/>
        </authorList>
    </citation>
    <scope>NUCLEOTIDE SEQUENCE</scope>
    <source>
        <tissue evidence="5">Green portion of the leader tissue</tissue>
    </source>
</reference>
<dbReference type="OMA" id="GDVTPCM"/>
<name>A9NTE8_PICSI</name>
<dbReference type="EMBL" id="EF677253">
    <property type="protein sequence ID" value="ABR17088.1"/>
    <property type="molecule type" value="mRNA"/>
</dbReference>
<evidence type="ECO:0000256" key="2">
    <source>
        <dbReference type="RuleBase" id="RU003567"/>
    </source>
</evidence>
<dbReference type="Gene3D" id="3.90.226.10">
    <property type="entry name" value="2-enoyl-CoA Hydratase, Chain A, domain 1"/>
    <property type="match status" value="1"/>
</dbReference>
<dbReference type="EMBL" id="EF084597">
    <property type="protein sequence ID" value="ABK23909.1"/>
    <property type="molecule type" value="mRNA"/>
</dbReference>
<protein>
    <recommendedName>
        <fullName evidence="2">ATP-dependent Clp protease proteolytic subunit</fullName>
    </recommendedName>
</protein>
<feature type="compositionally biased region" description="Low complexity" evidence="3">
    <location>
        <begin position="1"/>
        <end position="16"/>
    </location>
</feature>
<evidence type="ECO:0000313" key="5">
    <source>
        <dbReference type="EMBL" id="ABR17088.1"/>
    </source>
</evidence>
<dbReference type="PANTHER" id="PTHR10381">
    <property type="entry name" value="ATP-DEPENDENT CLP PROTEASE PROTEOLYTIC SUBUNIT"/>
    <property type="match status" value="1"/>
</dbReference>
<dbReference type="AlphaFoldDB" id="A9NTE8"/>
<dbReference type="GO" id="GO:0051117">
    <property type="term" value="F:ATPase binding"/>
    <property type="evidence" value="ECO:0007669"/>
    <property type="project" value="TreeGrafter"/>
</dbReference>
<dbReference type="PANTHER" id="PTHR10381:SF46">
    <property type="entry name" value="ATP-DEPENDENT CLP PROTEASE PROTEOLYTIC SUBUNIT-RELATED PROTEIN 2, CHLOROPLASTIC"/>
    <property type="match status" value="1"/>
</dbReference>
<reference evidence="4" key="2">
    <citation type="journal article" date="2008" name="BMC Genomics">
        <title>A conifer genomics resource of 200,000 spruce (Picea spp.) ESTs and 6,464 high-quality, sequence-finished full-length cDNAs for Sitka spruce (Picea sitchensis).</title>
        <authorList>
            <person name="Ralph S.G."/>
            <person name="Chun H.J."/>
            <person name="Kolosova N."/>
            <person name="Cooper D."/>
            <person name="Oddy C."/>
            <person name="Ritland C.E."/>
            <person name="Kirkpatrick R."/>
            <person name="Moore R."/>
            <person name="Barber S."/>
            <person name="Holt R.A."/>
            <person name="Jones S.J."/>
            <person name="Marra M.A."/>
            <person name="Douglas C.J."/>
            <person name="Ritland K."/>
            <person name="Bohlmann J."/>
        </authorList>
    </citation>
    <scope>NUCLEOTIDE SEQUENCE</scope>
    <source>
        <tissue evidence="4">Green portion of the leader tissue</tissue>
    </source>
</reference>
<dbReference type="PRINTS" id="PR00127">
    <property type="entry name" value="CLPPROTEASEP"/>
</dbReference>